<proteinExistence type="predicted"/>
<comment type="caution">
    <text evidence="1">The sequence shown here is derived from an EMBL/GenBank/DDBJ whole genome shotgun (WGS) entry which is preliminary data.</text>
</comment>
<evidence type="ECO:0000313" key="2">
    <source>
        <dbReference type="Proteomes" id="UP001385951"/>
    </source>
</evidence>
<name>A0AAW0GLJ4_9APHY</name>
<protein>
    <recommendedName>
        <fullName evidence="3">Protein kinase domain-containing protein</fullName>
    </recommendedName>
</protein>
<dbReference type="InterPro" id="IPR011009">
    <property type="entry name" value="Kinase-like_dom_sf"/>
</dbReference>
<dbReference type="SUPFAM" id="SSF56112">
    <property type="entry name" value="Protein kinase-like (PK-like)"/>
    <property type="match status" value="1"/>
</dbReference>
<keyword evidence="2" id="KW-1185">Reference proteome</keyword>
<gene>
    <name evidence="1" type="ORF">QCA50_005375</name>
</gene>
<reference evidence="1 2" key="1">
    <citation type="submission" date="2022-09" db="EMBL/GenBank/DDBJ databases">
        <authorList>
            <person name="Palmer J.M."/>
        </authorList>
    </citation>
    <scope>NUCLEOTIDE SEQUENCE [LARGE SCALE GENOMIC DNA]</scope>
    <source>
        <strain evidence="1 2">DSM 7382</strain>
    </source>
</reference>
<dbReference type="EMBL" id="JASBNA010000005">
    <property type="protein sequence ID" value="KAK7691970.1"/>
    <property type="molecule type" value="Genomic_DNA"/>
</dbReference>
<organism evidence="1 2">
    <name type="scientific">Cerrena zonata</name>
    <dbReference type="NCBI Taxonomy" id="2478898"/>
    <lineage>
        <taxon>Eukaryota</taxon>
        <taxon>Fungi</taxon>
        <taxon>Dikarya</taxon>
        <taxon>Basidiomycota</taxon>
        <taxon>Agaricomycotina</taxon>
        <taxon>Agaricomycetes</taxon>
        <taxon>Polyporales</taxon>
        <taxon>Cerrenaceae</taxon>
        <taxon>Cerrena</taxon>
    </lineage>
</organism>
<accession>A0AAW0GLJ4</accession>
<evidence type="ECO:0000313" key="1">
    <source>
        <dbReference type="EMBL" id="KAK7691970.1"/>
    </source>
</evidence>
<evidence type="ECO:0008006" key="3">
    <source>
        <dbReference type="Google" id="ProtNLM"/>
    </source>
</evidence>
<sequence length="271" mass="30196">MSPLPLNAIASLVIVTGDLGEDWNGPQIPFALHRSNPPKLEVEPDEYQISHGSPLLPSPSSCPLPPPGNLSLHIRLGPRISKPGRVGAVYETECYIHDNVHGFSIPPLVVKIAKPKMDEDLVKEASIYSEMLCLQGSAVAGCYGLFQFRSFEHFDFGPVSVLLLERLGEHLPFGKGPNSIPASAYDDLKDVSSDLIKLGIEHGDIRWNNILSTGSHPRLPSPFTNRVYQWCFVDFDRARKRTSDQVYGHYASYRERVWLNTPDGIIVEPWE</sequence>
<dbReference type="Proteomes" id="UP001385951">
    <property type="component" value="Unassembled WGS sequence"/>
</dbReference>
<dbReference type="AlphaFoldDB" id="A0AAW0GLJ4"/>